<sequence>MKLRLLAIAAGLAAVSSAHALTPAQIADARTAGTLKEITFSGASALRLSLGAYVQEICNTSTMHVFFNNAAGNNHRAYSCNLGVAVGNYAAGTPVLVVKRDQGGSGQGVAPIALNTPIAHMNVDASCVVTATPNFTDIQVPNYTCGTTSNRVSDAGISDVEPGLLNATINLADNTPGDPTSGAQTPADLSNLDVKPFVQGIFGVAVNLRAYRALQATQGLNQDDSDANRPSLPTTWVRAALTGSLSATNTSQRGWGLVISPAVDASVHTKTVNICRRQPNSGTQAASNAYFAQNPCGISSANALRQSSAAAPVHTATGGTYVVNEGAGTGNVETCIGTTVENIAGAYAIGVLGRENNPLANGGDKKYRYVKLDGAQPLRYDASTGRGAIFGDYDFVYESTLQYNTTNPNLNADKIAFIAAIRNGAPKPASLAKADADTQQGVMAPSSTWAPAQYPALPAADKPFASRVGRTAGDSCSVLKFAR</sequence>
<feature type="chain" id="PRO_5014977133" description="PBP domain-containing protein" evidence="1">
    <location>
        <begin position="21"/>
        <end position="483"/>
    </location>
</feature>
<dbReference type="RefSeq" id="WP_102766676.1">
    <property type="nucleotide sequence ID" value="NZ_POSP01000003.1"/>
</dbReference>
<comment type="caution">
    <text evidence="2">The sequence shown here is derived from an EMBL/GenBank/DDBJ whole genome shotgun (WGS) entry which is preliminary data.</text>
</comment>
<organism evidence="2 3">
    <name type="scientific">Kinneretia aquatilis</name>
    <dbReference type="NCBI Taxonomy" id="2070761"/>
    <lineage>
        <taxon>Bacteria</taxon>
        <taxon>Pseudomonadati</taxon>
        <taxon>Pseudomonadota</taxon>
        <taxon>Betaproteobacteria</taxon>
        <taxon>Burkholderiales</taxon>
        <taxon>Sphaerotilaceae</taxon>
        <taxon>Roseateles</taxon>
    </lineage>
</organism>
<keyword evidence="3" id="KW-1185">Reference proteome</keyword>
<dbReference type="EMBL" id="POSP01000003">
    <property type="protein sequence ID" value="PND36753.1"/>
    <property type="molecule type" value="Genomic_DNA"/>
</dbReference>
<evidence type="ECO:0000313" key="2">
    <source>
        <dbReference type="EMBL" id="PND36753.1"/>
    </source>
</evidence>
<dbReference type="AlphaFoldDB" id="A0A2N8KTH1"/>
<accession>A0A2N8KTH1</accession>
<protein>
    <recommendedName>
        <fullName evidence="4">PBP domain-containing protein</fullName>
    </recommendedName>
</protein>
<keyword evidence="1" id="KW-0732">Signal</keyword>
<feature type="signal peptide" evidence="1">
    <location>
        <begin position="1"/>
        <end position="20"/>
    </location>
</feature>
<name>A0A2N8KTH1_9BURK</name>
<dbReference type="OrthoDB" id="8907005at2"/>
<dbReference type="Proteomes" id="UP000235916">
    <property type="component" value="Unassembled WGS sequence"/>
</dbReference>
<evidence type="ECO:0000256" key="1">
    <source>
        <dbReference type="SAM" id="SignalP"/>
    </source>
</evidence>
<gene>
    <name evidence="2" type="ORF">C1O66_03805</name>
</gene>
<reference evidence="2 3" key="1">
    <citation type="submission" date="2018-01" db="EMBL/GenBank/DDBJ databases">
        <title>Draft genome sequence of Paucibacter aquatile CR182 isolated from freshwater of the Nakdong River.</title>
        <authorList>
            <person name="Choi A."/>
            <person name="Chung E.J."/>
        </authorList>
    </citation>
    <scope>NUCLEOTIDE SEQUENCE [LARGE SCALE GENOMIC DNA]</scope>
    <source>
        <strain evidence="2 3">CR182</strain>
    </source>
</reference>
<proteinExistence type="predicted"/>
<evidence type="ECO:0008006" key="4">
    <source>
        <dbReference type="Google" id="ProtNLM"/>
    </source>
</evidence>
<evidence type="ECO:0000313" key="3">
    <source>
        <dbReference type="Proteomes" id="UP000235916"/>
    </source>
</evidence>